<dbReference type="EMBL" id="WTYL01000001">
    <property type="protein sequence ID" value="MXP43685.1"/>
    <property type="molecule type" value="Genomic_DNA"/>
</dbReference>
<evidence type="ECO:0000313" key="3">
    <source>
        <dbReference type="Proteomes" id="UP000431922"/>
    </source>
</evidence>
<comment type="caution">
    <text evidence="2">The sequence shown here is derived from an EMBL/GenBank/DDBJ whole genome shotgun (WGS) entry which is preliminary data.</text>
</comment>
<gene>
    <name evidence="2" type="ORF">GRI65_04335</name>
</gene>
<reference evidence="2 3" key="1">
    <citation type="submission" date="2019-12" db="EMBL/GenBank/DDBJ databases">
        <title>Genomic-based taxomic classification of the family Erythrobacteraceae.</title>
        <authorList>
            <person name="Xu L."/>
        </authorList>
    </citation>
    <scope>NUCLEOTIDE SEQUENCE [LARGE SCALE GENOMIC DNA]</scope>
    <source>
        <strain evidence="2 3">KCTC 42453</strain>
    </source>
</reference>
<sequence length="184" mass="20570">MRTAYRGAVRRDEFGSRIDRRHSSLLAYGIPLASILLGSVLPMLFIASAVPLVPPMGFMALIGWRLIRPGIIPIWAGFPLGIWDDLFSGFPFGSAILLWSMTLVAIEALEARFPWHGFVQDWLTAALIIIVYLLVATLLSGAHGSFPMLLALVPQLLLSVLLFPIISRMIARLDRLRLTRFRKF</sequence>
<keyword evidence="3" id="KW-1185">Reference proteome</keyword>
<keyword evidence="1" id="KW-0812">Transmembrane</keyword>
<protein>
    <submittedName>
        <fullName evidence="2">Rod shape-determining protein MreD</fullName>
    </submittedName>
</protein>
<proteinExistence type="predicted"/>
<feature type="transmembrane region" description="Helical" evidence="1">
    <location>
        <begin position="148"/>
        <end position="171"/>
    </location>
</feature>
<accession>A0A845AZJ8</accession>
<feature type="transmembrane region" description="Helical" evidence="1">
    <location>
        <begin position="25"/>
        <end position="46"/>
    </location>
</feature>
<evidence type="ECO:0000313" key="2">
    <source>
        <dbReference type="EMBL" id="MXP43685.1"/>
    </source>
</evidence>
<name>A0A845AZJ8_9SPHN</name>
<dbReference type="OrthoDB" id="7426601at2"/>
<keyword evidence="1" id="KW-1133">Transmembrane helix</keyword>
<dbReference type="AlphaFoldDB" id="A0A845AZJ8"/>
<dbReference type="RefSeq" id="WP_160755268.1">
    <property type="nucleotide sequence ID" value="NZ_WTYL01000001.1"/>
</dbReference>
<keyword evidence="1" id="KW-0472">Membrane</keyword>
<organism evidence="2 3">
    <name type="scientific">Allopontixanthobacter sediminis</name>
    <dbReference type="NCBI Taxonomy" id="1689985"/>
    <lineage>
        <taxon>Bacteria</taxon>
        <taxon>Pseudomonadati</taxon>
        <taxon>Pseudomonadota</taxon>
        <taxon>Alphaproteobacteria</taxon>
        <taxon>Sphingomonadales</taxon>
        <taxon>Erythrobacteraceae</taxon>
        <taxon>Allopontixanthobacter</taxon>
    </lineage>
</organism>
<feature type="transmembrane region" description="Helical" evidence="1">
    <location>
        <begin position="122"/>
        <end position="142"/>
    </location>
</feature>
<dbReference type="Proteomes" id="UP000431922">
    <property type="component" value="Unassembled WGS sequence"/>
</dbReference>
<feature type="transmembrane region" description="Helical" evidence="1">
    <location>
        <begin position="90"/>
        <end position="110"/>
    </location>
</feature>
<evidence type="ECO:0000256" key="1">
    <source>
        <dbReference type="SAM" id="Phobius"/>
    </source>
</evidence>